<sequence length="1100" mass="126494">MAVFATSSHVPRERYDVFISFRGSDIRHGFLSHLTKQLRQERIDVYVDERLERGEEISSALLEAIERSTIALVIFSKDYASSRWCLEELVKIMKCKEVNSQIVIPIFYNIDPSHVRHQEGTYADAFAQHEQKFEDDLLRIWRSVLKETAHLSGYHSSNITDESDLIDQIIKDVWKKLEDKSTIEPKRLMIGFEKNLTTIESFMKVDSQEVGVLGIWGKGGMGKTTLAQVVFDKFSHQFDSSYFASNVREESKKLGLTCLLEKILSVLLNDKNLTLKGRPNAQRRLRRARVLLVLDDVDTSRQLKYLIEENLSLGPSSKVIITSRDRHVLVSGGVHVVHEVEELHEEESLQLFCWHAFKQAYPKVGYEKLSMQAIQYAGGLPLALQVLGSYLNSRDTKTWDSALKKFRKHSNVEVQNVLRVSFDGLDIPEKRIFLDIAFFFRGEKKEDIIRMLDACDDFYTDCGIDNLIDKALITISRGDTVEIHDLLQEMAEDIVREESIGDPGRRSRLNDAKEIQDILKHNKGTDAIEGIILEFEILHLSAKSFQDMSNLRFLKIQSPRLKIGYDYDEDPATIYFHPWFLNGLNSLSNKVRYFYWDEYPFEALPLGFCPEKLVEIHLRTSDIKKLWNGVQDLMNLKIINLSFSDKLKELPDLSKACNLEIVDLQCCSNLRSIHPSILSLPKLVSLNLSHCFKLTNLHGENHLKSLKHLTLDYCTRLKEFLLSSEEMRSLDLVETSIKTLNLPIGRFNKLEDLTLGQPLESFQINELSCLTSLKKFSLSHFRGVLEKSELHILFDAWPSLEELHLTYCEVLEIPENISSLSLLKILSLRGSGIKSLPHSIKHLSELKQIDLRECRWLRTLPELPSSITHFYVSECTSLETMDFTLMRAIHNNAGEVKVCYPGSTIPKGFKYCQTGKNSITIELAPPSSSDQLLGFVCCCILPAYPRFVSSGSYFAICRKFHFEDDEINYKDEKEFPLLGCLLRDHVFVWYDPMEQILKGTQRRRYDKGTTYKFACEFFISWVDGRWDHLDHLIEVCGLCPTYASELQVTVQQMELKLEVGTEIEMPKPKNFIQSLGIACCIMPCYICQLLLCSKSFSTRF</sequence>
<evidence type="ECO:0000259" key="7">
    <source>
        <dbReference type="PROSITE" id="PS50104"/>
    </source>
</evidence>
<dbReference type="FunFam" id="3.40.50.10140:FF:000007">
    <property type="entry name" value="Disease resistance protein (TIR-NBS-LRR class)"/>
    <property type="match status" value="1"/>
</dbReference>
<dbReference type="EC" id="3.2.2.6" evidence="1"/>
<keyword evidence="9" id="KW-1185">Reference proteome</keyword>
<dbReference type="AlphaFoldDB" id="A0AAE1MIP0"/>
<evidence type="ECO:0000256" key="4">
    <source>
        <dbReference type="ARBA" id="ARBA00022801"/>
    </source>
</evidence>
<dbReference type="InterPro" id="IPR027417">
    <property type="entry name" value="P-loop_NTPase"/>
</dbReference>
<dbReference type="InterPro" id="IPR058192">
    <property type="entry name" value="WHD_ROQ1-like"/>
</dbReference>
<dbReference type="FunFam" id="1.10.8.430:FF:000002">
    <property type="entry name" value="Disease resistance protein (TIR-NBS-LRR class)"/>
    <property type="match status" value="1"/>
</dbReference>
<keyword evidence="4" id="KW-0378">Hydrolase</keyword>
<comment type="catalytic activity">
    <reaction evidence="6">
        <text>NAD(+) + H2O = ADP-D-ribose + nicotinamide + H(+)</text>
        <dbReference type="Rhea" id="RHEA:16301"/>
        <dbReference type="ChEBI" id="CHEBI:15377"/>
        <dbReference type="ChEBI" id="CHEBI:15378"/>
        <dbReference type="ChEBI" id="CHEBI:17154"/>
        <dbReference type="ChEBI" id="CHEBI:57540"/>
        <dbReference type="ChEBI" id="CHEBI:57967"/>
        <dbReference type="EC" id="3.2.2.6"/>
    </reaction>
    <physiologicalReaction direction="left-to-right" evidence="6">
        <dbReference type="Rhea" id="RHEA:16302"/>
    </physiologicalReaction>
</comment>
<keyword evidence="3" id="KW-0677">Repeat</keyword>
<dbReference type="PRINTS" id="PR00364">
    <property type="entry name" value="DISEASERSIST"/>
</dbReference>
<dbReference type="EMBL" id="JAWXYG010000006">
    <property type="protein sequence ID" value="KAK4269212.1"/>
    <property type="molecule type" value="Genomic_DNA"/>
</dbReference>
<evidence type="ECO:0000256" key="1">
    <source>
        <dbReference type="ARBA" id="ARBA00011982"/>
    </source>
</evidence>
<reference evidence="8" key="1">
    <citation type="submission" date="2023-10" db="EMBL/GenBank/DDBJ databases">
        <title>Chromosome-level genome of the transformable northern wattle, Acacia crassicarpa.</title>
        <authorList>
            <person name="Massaro I."/>
            <person name="Sinha N.R."/>
            <person name="Poethig S."/>
            <person name="Leichty A.R."/>
        </authorList>
    </citation>
    <scope>NUCLEOTIDE SEQUENCE</scope>
    <source>
        <strain evidence="8">Acra3RX</strain>
        <tissue evidence="8">Leaf</tissue>
    </source>
</reference>
<evidence type="ECO:0000256" key="2">
    <source>
        <dbReference type="ARBA" id="ARBA00022614"/>
    </source>
</evidence>
<dbReference type="InterPro" id="IPR044974">
    <property type="entry name" value="Disease_R_plants"/>
</dbReference>
<proteinExistence type="predicted"/>
<dbReference type="PANTHER" id="PTHR11017">
    <property type="entry name" value="LEUCINE-RICH REPEAT-CONTAINING PROTEIN"/>
    <property type="match status" value="1"/>
</dbReference>
<dbReference type="SUPFAM" id="SSF52200">
    <property type="entry name" value="Toll/Interleukin receptor TIR domain"/>
    <property type="match status" value="1"/>
</dbReference>
<dbReference type="InterPro" id="IPR000157">
    <property type="entry name" value="TIR_dom"/>
</dbReference>
<dbReference type="GO" id="GO:0043531">
    <property type="term" value="F:ADP binding"/>
    <property type="evidence" value="ECO:0007669"/>
    <property type="project" value="InterPro"/>
</dbReference>
<dbReference type="InterPro" id="IPR002182">
    <property type="entry name" value="NB-ARC"/>
</dbReference>
<evidence type="ECO:0000256" key="3">
    <source>
        <dbReference type="ARBA" id="ARBA00022737"/>
    </source>
</evidence>
<keyword evidence="2" id="KW-0433">Leucine-rich repeat</keyword>
<dbReference type="Pfam" id="PF20160">
    <property type="entry name" value="C-JID"/>
    <property type="match status" value="1"/>
</dbReference>
<dbReference type="GO" id="GO:0007165">
    <property type="term" value="P:signal transduction"/>
    <property type="evidence" value="ECO:0007669"/>
    <property type="project" value="InterPro"/>
</dbReference>
<evidence type="ECO:0000256" key="6">
    <source>
        <dbReference type="ARBA" id="ARBA00047304"/>
    </source>
</evidence>
<keyword evidence="5" id="KW-0520">NAD</keyword>
<dbReference type="SUPFAM" id="SSF52058">
    <property type="entry name" value="L domain-like"/>
    <property type="match status" value="1"/>
</dbReference>
<dbReference type="Gene3D" id="3.80.10.10">
    <property type="entry name" value="Ribonuclease Inhibitor"/>
    <property type="match status" value="2"/>
</dbReference>
<protein>
    <recommendedName>
        <fullName evidence="1">ADP-ribosyl cyclase/cyclic ADP-ribose hydrolase</fullName>
        <ecNumber evidence="1">3.2.2.6</ecNumber>
    </recommendedName>
</protein>
<name>A0AAE1MIP0_9FABA</name>
<dbReference type="InterPro" id="IPR042197">
    <property type="entry name" value="Apaf_helical"/>
</dbReference>
<dbReference type="GO" id="GO:0061809">
    <property type="term" value="F:NAD+ nucleosidase activity, cyclic ADP-ribose generating"/>
    <property type="evidence" value="ECO:0007669"/>
    <property type="project" value="UniProtKB-EC"/>
</dbReference>
<dbReference type="Gene3D" id="3.40.50.300">
    <property type="entry name" value="P-loop containing nucleotide triphosphate hydrolases"/>
    <property type="match status" value="1"/>
</dbReference>
<evidence type="ECO:0000313" key="9">
    <source>
        <dbReference type="Proteomes" id="UP001293593"/>
    </source>
</evidence>
<dbReference type="PROSITE" id="PS50104">
    <property type="entry name" value="TIR"/>
    <property type="match status" value="1"/>
</dbReference>
<dbReference type="Gene3D" id="1.10.8.430">
    <property type="entry name" value="Helical domain of apoptotic protease-activating factors"/>
    <property type="match status" value="1"/>
</dbReference>
<dbReference type="InterPro" id="IPR035897">
    <property type="entry name" value="Toll_tir_struct_dom_sf"/>
</dbReference>
<dbReference type="Gene3D" id="3.40.50.10140">
    <property type="entry name" value="Toll/interleukin-1 receptor homology (TIR) domain"/>
    <property type="match status" value="1"/>
</dbReference>
<dbReference type="InterPro" id="IPR032675">
    <property type="entry name" value="LRR_dom_sf"/>
</dbReference>
<dbReference type="Proteomes" id="UP001293593">
    <property type="component" value="Unassembled WGS sequence"/>
</dbReference>
<feature type="domain" description="TIR" evidence="7">
    <location>
        <begin position="13"/>
        <end position="177"/>
    </location>
</feature>
<dbReference type="SUPFAM" id="SSF52540">
    <property type="entry name" value="P-loop containing nucleoside triphosphate hydrolases"/>
    <property type="match status" value="1"/>
</dbReference>
<dbReference type="Pfam" id="PF01582">
    <property type="entry name" value="TIR"/>
    <property type="match status" value="1"/>
</dbReference>
<dbReference type="InterPro" id="IPR045344">
    <property type="entry name" value="C-JID"/>
</dbReference>
<dbReference type="GO" id="GO:0006952">
    <property type="term" value="P:defense response"/>
    <property type="evidence" value="ECO:0007669"/>
    <property type="project" value="InterPro"/>
</dbReference>
<dbReference type="SMART" id="SM00255">
    <property type="entry name" value="TIR"/>
    <property type="match status" value="1"/>
</dbReference>
<gene>
    <name evidence="8" type="ORF">QN277_022400</name>
</gene>
<dbReference type="Pfam" id="PF00931">
    <property type="entry name" value="NB-ARC"/>
    <property type="match status" value="1"/>
</dbReference>
<organism evidence="8 9">
    <name type="scientific">Acacia crassicarpa</name>
    <name type="common">northern wattle</name>
    <dbReference type="NCBI Taxonomy" id="499986"/>
    <lineage>
        <taxon>Eukaryota</taxon>
        <taxon>Viridiplantae</taxon>
        <taxon>Streptophyta</taxon>
        <taxon>Embryophyta</taxon>
        <taxon>Tracheophyta</taxon>
        <taxon>Spermatophyta</taxon>
        <taxon>Magnoliopsida</taxon>
        <taxon>eudicotyledons</taxon>
        <taxon>Gunneridae</taxon>
        <taxon>Pentapetalae</taxon>
        <taxon>rosids</taxon>
        <taxon>fabids</taxon>
        <taxon>Fabales</taxon>
        <taxon>Fabaceae</taxon>
        <taxon>Caesalpinioideae</taxon>
        <taxon>mimosoid clade</taxon>
        <taxon>Acacieae</taxon>
        <taxon>Acacia</taxon>
    </lineage>
</organism>
<evidence type="ECO:0000313" key="8">
    <source>
        <dbReference type="EMBL" id="KAK4269212.1"/>
    </source>
</evidence>
<accession>A0AAE1MIP0</accession>
<comment type="caution">
    <text evidence="8">The sequence shown here is derived from an EMBL/GenBank/DDBJ whole genome shotgun (WGS) entry which is preliminary data.</text>
</comment>
<dbReference type="Pfam" id="PF23282">
    <property type="entry name" value="WHD_ROQ1"/>
    <property type="match status" value="1"/>
</dbReference>
<dbReference type="PANTHER" id="PTHR11017:SF243">
    <property type="entry name" value="ADP-RIBOSYL CYCLASE_CYCLIC ADP-RIBOSE HYDROLASE"/>
    <property type="match status" value="1"/>
</dbReference>
<evidence type="ECO:0000256" key="5">
    <source>
        <dbReference type="ARBA" id="ARBA00023027"/>
    </source>
</evidence>